<feature type="region of interest" description="Disordered" evidence="7">
    <location>
        <begin position="1"/>
        <end position="35"/>
    </location>
</feature>
<reference evidence="9 10" key="2">
    <citation type="submission" date="2018-11" db="EMBL/GenBank/DDBJ databases">
        <authorList>
            <consortium name="Pathogen Informatics"/>
        </authorList>
    </citation>
    <scope>NUCLEOTIDE SEQUENCE [LARGE SCALE GENOMIC DNA]</scope>
</reference>
<dbReference type="WBParaSite" id="SBAD_0000956601-mRNA-1">
    <property type="protein sequence ID" value="SBAD_0000956601-mRNA-1"/>
    <property type="gene ID" value="SBAD_0000956601"/>
</dbReference>
<feature type="coiled-coil region" evidence="6">
    <location>
        <begin position="209"/>
        <end position="236"/>
    </location>
</feature>
<gene>
    <name evidence="9" type="ORF">SBAD_LOCUS9235</name>
</gene>
<evidence type="ECO:0000256" key="3">
    <source>
        <dbReference type="ARBA" id="ARBA00022490"/>
    </source>
</evidence>
<evidence type="ECO:0000256" key="1">
    <source>
        <dbReference type="ARBA" id="ARBA00004245"/>
    </source>
</evidence>
<reference evidence="11" key="1">
    <citation type="submission" date="2016-06" db="UniProtKB">
        <authorList>
            <consortium name="WormBaseParasite"/>
        </authorList>
    </citation>
    <scope>IDENTIFICATION</scope>
</reference>
<evidence type="ECO:0000256" key="6">
    <source>
        <dbReference type="SAM" id="Coils"/>
    </source>
</evidence>
<organism evidence="11">
    <name type="scientific">Soboliphyme baturini</name>
    <dbReference type="NCBI Taxonomy" id="241478"/>
    <lineage>
        <taxon>Eukaryota</taxon>
        <taxon>Metazoa</taxon>
        <taxon>Ecdysozoa</taxon>
        <taxon>Nematoda</taxon>
        <taxon>Enoplea</taxon>
        <taxon>Dorylaimia</taxon>
        <taxon>Dioctophymatida</taxon>
        <taxon>Dioctophymatoidea</taxon>
        <taxon>Soboliphymatidae</taxon>
        <taxon>Soboliphyme</taxon>
    </lineage>
</organism>
<dbReference type="EMBL" id="UZAM01012478">
    <property type="protein sequence ID" value="VDP22052.1"/>
    <property type="molecule type" value="Genomic_DNA"/>
</dbReference>
<name>A0A183J037_9BILA</name>
<keyword evidence="10" id="KW-1185">Reference proteome</keyword>
<sequence length="238" mass="27855">MEVAAKAPQDTRGEAAVSSAEDAVNGEKCSPSMNDLSDIRRQLSKARNELELLSLQRDMLLSEREKTKRSIEELELLVKEYKKTVKRTAAENEKRMLEKKADLAKTIQEHEQAIEELKSADNFGRELVRRFEKLRAKVVAYKSKEEDQSNFFESLRLKLEKSEDKYLKFRDYAEEQMAKINQEYENINGVYDNELFRMKAAIKKQHVQIETLCKERDRKKKQVQELSSLCDDLVQKKD</sequence>
<keyword evidence="4 6" id="KW-0175">Coiled coil</keyword>
<feature type="domain" description="Transforming acidic coiled-coil-containing protein C-terminal" evidence="8">
    <location>
        <begin position="38"/>
        <end position="234"/>
    </location>
</feature>
<dbReference type="InterPro" id="IPR007707">
    <property type="entry name" value="TACC_C"/>
</dbReference>
<proteinExistence type="inferred from homology"/>
<evidence type="ECO:0000313" key="11">
    <source>
        <dbReference type="WBParaSite" id="SBAD_0000956601-mRNA-1"/>
    </source>
</evidence>
<dbReference type="GO" id="GO:0005856">
    <property type="term" value="C:cytoskeleton"/>
    <property type="evidence" value="ECO:0007669"/>
    <property type="project" value="UniProtKB-SubCell"/>
</dbReference>
<evidence type="ECO:0000256" key="5">
    <source>
        <dbReference type="ARBA" id="ARBA00023212"/>
    </source>
</evidence>
<dbReference type="Pfam" id="PF05010">
    <property type="entry name" value="TACC_C"/>
    <property type="match status" value="1"/>
</dbReference>
<evidence type="ECO:0000256" key="7">
    <source>
        <dbReference type="SAM" id="MobiDB-lite"/>
    </source>
</evidence>
<evidence type="ECO:0000313" key="9">
    <source>
        <dbReference type="EMBL" id="VDP22052.1"/>
    </source>
</evidence>
<keyword evidence="3" id="KW-0963">Cytoplasm</keyword>
<evidence type="ECO:0000256" key="2">
    <source>
        <dbReference type="ARBA" id="ARBA00009423"/>
    </source>
</evidence>
<comment type="subcellular location">
    <subcellularLocation>
        <location evidence="1">Cytoplasm</location>
        <location evidence="1">Cytoskeleton</location>
    </subcellularLocation>
</comment>
<comment type="similarity">
    <text evidence="2">Belongs to the TACC family.</text>
</comment>
<dbReference type="Gene3D" id="1.20.5.1700">
    <property type="match status" value="1"/>
</dbReference>
<evidence type="ECO:0000259" key="8">
    <source>
        <dbReference type="Pfam" id="PF05010"/>
    </source>
</evidence>
<keyword evidence="5" id="KW-0206">Cytoskeleton</keyword>
<dbReference type="Proteomes" id="UP000270296">
    <property type="component" value="Unassembled WGS sequence"/>
</dbReference>
<protein>
    <submittedName>
        <fullName evidence="11">TACC_C domain-containing protein</fullName>
    </submittedName>
</protein>
<dbReference type="OrthoDB" id="10251781at2759"/>
<evidence type="ECO:0000256" key="4">
    <source>
        <dbReference type="ARBA" id="ARBA00023054"/>
    </source>
</evidence>
<dbReference type="AlphaFoldDB" id="A0A183J037"/>
<accession>A0A183J037</accession>
<evidence type="ECO:0000313" key="10">
    <source>
        <dbReference type="Proteomes" id="UP000270296"/>
    </source>
</evidence>